<evidence type="ECO:0000256" key="5">
    <source>
        <dbReference type="ARBA" id="ARBA00022989"/>
    </source>
</evidence>
<dbReference type="EMBL" id="QUQM01000007">
    <property type="protein sequence ID" value="KAA8646597.1"/>
    <property type="molecule type" value="Genomic_DNA"/>
</dbReference>
<dbReference type="PROSITE" id="PS50297">
    <property type="entry name" value="ANK_REP_REGION"/>
    <property type="match status" value="2"/>
</dbReference>
<evidence type="ECO:0000256" key="7">
    <source>
        <dbReference type="PROSITE-ProRule" id="PRU00023"/>
    </source>
</evidence>
<dbReference type="OrthoDB" id="2985014at2759"/>
<dbReference type="SMART" id="SM00248">
    <property type="entry name" value="ANK"/>
    <property type="match status" value="2"/>
</dbReference>
<dbReference type="Pfam" id="PF12796">
    <property type="entry name" value="Ank_2"/>
    <property type="match status" value="1"/>
</dbReference>
<evidence type="ECO:0000256" key="3">
    <source>
        <dbReference type="ARBA" id="ARBA00022448"/>
    </source>
</evidence>
<feature type="transmembrane region" description="Helical" evidence="8">
    <location>
        <begin position="121"/>
        <end position="142"/>
    </location>
</feature>
<keyword evidence="4 8" id="KW-0812">Transmembrane</keyword>
<feature type="domain" description="Major facilitator superfamily (MFS) profile" evidence="9">
    <location>
        <begin position="1"/>
        <end position="409"/>
    </location>
</feature>
<dbReference type="Gene3D" id="1.20.1250.20">
    <property type="entry name" value="MFS general substrate transporter like domains"/>
    <property type="match status" value="2"/>
</dbReference>
<dbReference type="PROSITE" id="PS50850">
    <property type="entry name" value="MFS"/>
    <property type="match status" value="1"/>
</dbReference>
<keyword evidence="5 8" id="KW-1133">Transmembrane helix</keyword>
<dbReference type="InterPro" id="IPR036770">
    <property type="entry name" value="Ankyrin_rpt-contain_sf"/>
</dbReference>
<protein>
    <recommendedName>
        <fullName evidence="9">Major facilitator superfamily (MFS) profile domain-containing protein</fullName>
    </recommendedName>
</protein>
<evidence type="ECO:0000259" key="9">
    <source>
        <dbReference type="PROSITE" id="PS50850"/>
    </source>
</evidence>
<dbReference type="FunFam" id="1.20.1250.20:FF:000018">
    <property type="entry name" value="MFS transporter permease"/>
    <property type="match status" value="1"/>
</dbReference>
<dbReference type="GO" id="GO:0022857">
    <property type="term" value="F:transmembrane transporter activity"/>
    <property type="evidence" value="ECO:0007669"/>
    <property type="project" value="InterPro"/>
</dbReference>
<comment type="subcellular location">
    <subcellularLocation>
        <location evidence="1">Membrane</location>
        <topology evidence="1">Multi-pass membrane protein</topology>
    </subcellularLocation>
</comment>
<dbReference type="SUPFAM" id="SSF48403">
    <property type="entry name" value="Ankyrin repeat"/>
    <property type="match status" value="1"/>
</dbReference>
<dbReference type="PANTHER" id="PTHR43791:SF48">
    <property type="entry name" value="TRANSPORTER, PUTATIVE (AFU_ORTHOLOGUE AFUA_4G01000)-RELATED"/>
    <property type="match status" value="1"/>
</dbReference>
<dbReference type="InterPro" id="IPR002110">
    <property type="entry name" value="Ankyrin_rpt"/>
</dbReference>
<dbReference type="FunFam" id="1.20.1250.20:FF:000013">
    <property type="entry name" value="MFS general substrate transporter"/>
    <property type="match status" value="1"/>
</dbReference>
<dbReference type="Gene3D" id="1.25.40.20">
    <property type="entry name" value="Ankyrin repeat-containing domain"/>
    <property type="match status" value="1"/>
</dbReference>
<feature type="transmembrane region" description="Helical" evidence="8">
    <location>
        <begin position="268"/>
        <end position="286"/>
    </location>
</feature>
<reference evidence="10 11" key="1">
    <citation type="submission" date="2019-08" db="EMBL/GenBank/DDBJ databases">
        <title>The genome sequence of a newly discovered highly antifungal drug resistant Aspergillus species, Aspergillus tanneri NIH 1004.</title>
        <authorList>
            <person name="Mounaud S."/>
            <person name="Singh I."/>
            <person name="Joardar V."/>
            <person name="Pakala S."/>
            <person name="Pakala S."/>
            <person name="Venepally P."/>
            <person name="Chung J.K."/>
            <person name="Losada L."/>
            <person name="Nierman W.C."/>
        </authorList>
    </citation>
    <scope>NUCLEOTIDE SEQUENCE [LARGE SCALE GENOMIC DNA]</scope>
    <source>
        <strain evidence="10 11">NIH1004</strain>
    </source>
</reference>
<feature type="transmembrane region" description="Helical" evidence="8">
    <location>
        <begin position="317"/>
        <end position="342"/>
    </location>
</feature>
<evidence type="ECO:0000313" key="10">
    <source>
        <dbReference type="EMBL" id="KAA8646597.1"/>
    </source>
</evidence>
<dbReference type="PANTHER" id="PTHR43791">
    <property type="entry name" value="PERMEASE-RELATED"/>
    <property type="match status" value="1"/>
</dbReference>
<dbReference type="SUPFAM" id="SSF103473">
    <property type="entry name" value="MFS general substrate transporter"/>
    <property type="match status" value="1"/>
</dbReference>
<feature type="transmembrane region" description="Helical" evidence="8">
    <location>
        <begin position="225"/>
        <end position="248"/>
    </location>
</feature>
<dbReference type="GO" id="GO:0016020">
    <property type="term" value="C:membrane"/>
    <property type="evidence" value="ECO:0007669"/>
    <property type="project" value="UniProtKB-SubCell"/>
</dbReference>
<evidence type="ECO:0000256" key="4">
    <source>
        <dbReference type="ARBA" id="ARBA00022692"/>
    </source>
</evidence>
<dbReference type="PROSITE" id="PS50088">
    <property type="entry name" value="ANK_REPEAT"/>
    <property type="match status" value="2"/>
</dbReference>
<dbReference type="Proteomes" id="UP000324241">
    <property type="component" value="Unassembled WGS sequence"/>
</dbReference>
<feature type="transmembrane region" description="Helical" evidence="8">
    <location>
        <begin position="32"/>
        <end position="54"/>
    </location>
</feature>
<dbReference type="VEuPathDB" id="FungiDB:EYZ11_012132"/>
<gene>
    <name evidence="10" type="ORF">ATNIH1004_008030</name>
</gene>
<dbReference type="InterPro" id="IPR020846">
    <property type="entry name" value="MFS_dom"/>
</dbReference>
<keyword evidence="6 8" id="KW-0472">Membrane</keyword>
<dbReference type="VEuPathDB" id="FungiDB:EYZ11_003419"/>
<organism evidence="10 11">
    <name type="scientific">Aspergillus tanneri</name>
    <dbReference type="NCBI Taxonomy" id="1220188"/>
    <lineage>
        <taxon>Eukaryota</taxon>
        <taxon>Fungi</taxon>
        <taxon>Dikarya</taxon>
        <taxon>Ascomycota</taxon>
        <taxon>Pezizomycotina</taxon>
        <taxon>Eurotiomycetes</taxon>
        <taxon>Eurotiomycetidae</taxon>
        <taxon>Eurotiales</taxon>
        <taxon>Aspergillaceae</taxon>
        <taxon>Aspergillus</taxon>
        <taxon>Aspergillus subgen. Circumdati</taxon>
    </lineage>
</organism>
<feature type="transmembrane region" description="Helical" evidence="8">
    <location>
        <begin position="154"/>
        <end position="176"/>
    </location>
</feature>
<accession>A0A5M9MVV3</accession>
<dbReference type="AlphaFoldDB" id="A0A5M9MVV3"/>
<evidence type="ECO:0000256" key="6">
    <source>
        <dbReference type="ARBA" id="ARBA00023136"/>
    </source>
</evidence>
<evidence type="ECO:0000256" key="2">
    <source>
        <dbReference type="ARBA" id="ARBA00008335"/>
    </source>
</evidence>
<feature type="transmembrane region" description="Helical" evidence="8">
    <location>
        <begin position="385"/>
        <end position="405"/>
    </location>
</feature>
<feature type="transmembrane region" description="Helical" evidence="8">
    <location>
        <begin position="293"/>
        <end position="311"/>
    </location>
</feature>
<dbReference type="InterPro" id="IPR011701">
    <property type="entry name" value="MFS"/>
</dbReference>
<dbReference type="InterPro" id="IPR036259">
    <property type="entry name" value="MFS_trans_sf"/>
</dbReference>
<name>A0A5M9MVV3_9EURO</name>
<comment type="caution">
    <text evidence="10">The sequence shown here is derived from an EMBL/GenBank/DDBJ whole genome shotgun (WGS) entry which is preliminary data.</text>
</comment>
<proteinExistence type="inferred from homology"/>
<sequence>MLWLFCFIDRANIGNARIAGMDDSLELRGYDYNFILSCFYIPYILLEMPATILCKRIGPGWFIPTTALLFGICSFATAFVKTRAQMCALRFLLGVFEAGMLPGIAYYLSCWYKRAELAFRLSLYLVMSPLAGAFGGILASGILRLGHFGSLTQWRMIFGIEGIITIALSVLSYATLTDRPETAIWLSSEEKYLCKLRLKLEHAGQTEAINTIDRAKLWRGVMNPITLSTAVVFLFSNITVQGLGVFLPTIISTIYPEASTIQRQLYSVPPYIVGALFDVFVPALSWKLDRRQIFIVISTPTIIVGYILFLASHSTTVRYVACYLIASTAFVAGPLSSAQVSANVASDTSRTSAIATNVLFGNIGGLVSSWTYLVKDAPDYTIGNGLNLACAFMQLVVSLGTLLWLRRDNKKREGRNVVQDLAGLDKQEIEYLDWKHPLHALCGDNPMQLKATTKGNGRGATELLLAAIKGYLPIAKQLLELGAEIDAPRADTPGRTALEGAAEHGGLGMVQFLLENGAQTFGDGVWQYY</sequence>
<feature type="repeat" description="ANK" evidence="7">
    <location>
        <begin position="493"/>
        <end position="519"/>
    </location>
</feature>
<keyword evidence="3" id="KW-0813">Transport</keyword>
<evidence type="ECO:0000313" key="11">
    <source>
        <dbReference type="Proteomes" id="UP000324241"/>
    </source>
</evidence>
<comment type="similarity">
    <text evidence="2">Belongs to the major facilitator superfamily.</text>
</comment>
<dbReference type="RefSeq" id="XP_033425958.1">
    <property type="nucleotide sequence ID" value="XM_033572643.1"/>
</dbReference>
<keyword evidence="7" id="KW-0040">ANK repeat</keyword>
<feature type="repeat" description="ANK" evidence="7">
    <location>
        <begin position="458"/>
        <end position="490"/>
    </location>
</feature>
<dbReference type="GeneID" id="54330732"/>
<evidence type="ECO:0000256" key="1">
    <source>
        <dbReference type="ARBA" id="ARBA00004141"/>
    </source>
</evidence>
<dbReference type="Pfam" id="PF07690">
    <property type="entry name" value="MFS_1"/>
    <property type="match status" value="1"/>
</dbReference>
<feature type="transmembrane region" description="Helical" evidence="8">
    <location>
        <begin position="61"/>
        <end position="79"/>
    </location>
</feature>
<feature type="transmembrane region" description="Helical" evidence="8">
    <location>
        <begin position="91"/>
        <end position="109"/>
    </location>
</feature>
<feature type="transmembrane region" description="Helical" evidence="8">
    <location>
        <begin position="354"/>
        <end position="373"/>
    </location>
</feature>
<evidence type="ECO:0000256" key="8">
    <source>
        <dbReference type="SAM" id="Phobius"/>
    </source>
</evidence>